<accession>A0A0M3G7C7</accession>
<dbReference type="PANTHER" id="PTHR30441:SF8">
    <property type="entry name" value="DUF748 DOMAIN-CONTAINING PROTEIN"/>
    <property type="match status" value="1"/>
</dbReference>
<evidence type="ECO:0008006" key="3">
    <source>
        <dbReference type="Google" id="ProtNLM"/>
    </source>
</evidence>
<dbReference type="PATRIC" id="fig|726.54.peg.947"/>
<dbReference type="RefSeq" id="WP_046953131.1">
    <property type="nucleotide sequence ID" value="NZ_CP031238.1"/>
</dbReference>
<protein>
    <recommendedName>
        <fullName evidence="3">Assembly protein</fullName>
    </recommendedName>
</protein>
<dbReference type="PANTHER" id="PTHR30441">
    <property type="entry name" value="DUF748 DOMAIN-CONTAINING PROTEIN"/>
    <property type="match status" value="1"/>
</dbReference>
<dbReference type="EMBL" id="LCTK01000020">
    <property type="protein sequence ID" value="KKZ58801.1"/>
    <property type="molecule type" value="Genomic_DNA"/>
</dbReference>
<organism evidence="1 2">
    <name type="scientific">Haemophilus haemolyticus</name>
    <dbReference type="NCBI Taxonomy" id="726"/>
    <lineage>
        <taxon>Bacteria</taxon>
        <taxon>Pseudomonadati</taxon>
        <taxon>Pseudomonadota</taxon>
        <taxon>Gammaproteobacteria</taxon>
        <taxon>Pasteurellales</taxon>
        <taxon>Pasteurellaceae</taxon>
        <taxon>Haemophilus</taxon>
    </lineage>
</organism>
<sequence>MKKFALGVGIVALAIFSFLYIQLYRVQSTIDEQLAQQNIAVQSVNLSLFPPALSLKNIKTTQFSVQKLEAKLNFLPLFYGNAKLHSLNIQQITLNQNTQNSANISMDLAPFSLNQLLSPKVMLNAESHIRIEFDKPIYGNKTFNFTFKKANLDFSKSKSALIQFVDASLNNQPLGYIETHADFTSPRQQMVTYIKPQCDNDCLAILKYQQIDNQSAVNFSGKYFPVKRLFALLNLPEVLSGHADFNIDFTFLHSQLIQGKLNILAQNGEILGVNLLDMVSQYFPINYNGDLLQYKELNTRFEQFYLQLFLQQNQLIAEKIELKTPALLGQGKGIIDLHRMECNVDINLHSTDQRYQNLALPINFFGNCSSPQYKINFTKKFRHQLIDAIKEKLR</sequence>
<reference evidence="1 2" key="1">
    <citation type="submission" date="2015-05" db="EMBL/GenBank/DDBJ databases">
        <title>Comparative analyses of the lipooligosaccharides from nottypeable Haemophilus influenzae and Haemophilus haemolyticus.</title>
        <authorList>
            <person name="Post D.M.B."/>
            <person name="Ketterer M.R."/>
            <person name="Coffin J.E."/>
            <person name="Reinders L.M."/>
            <person name="Munson R.S.Jr."/>
            <person name="Bair T.B."/>
            <person name="Murphy T.F."/>
            <person name="Foster E."/>
            <person name="Gibson B.W."/>
            <person name="Apicella M.A."/>
        </authorList>
    </citation>
    <scope>NUCLEOTIDE SEQUENCE [LARGE SCALE GENOMIC DNA]</scope>
    <source>
        <strain evidence="1 2">11P18</strain>
    </source>
</reference>
<comment type="caution">
    <text evidence="1">The sequence shown here is derived from an EMBL/GenBank/DDBJ whole genome shotgun (WGS) entry which is preliminary data.</text>
</comment>
<dbReference type="InterPro" id="IPR052894">
    <property type="entry name" value="AsmA-related"/>
</dbReference>
<dbReference type="GO" id="GO:0005886">
    <property type="term" value="C:plasma membrane"/>
    <property type="evidence" value="ECO:0007669"/>
    <property type="project" value="TreeGrafter"/>
</dbReference>
<name>A0A0M3G7C7_HAEHA</name>
<evidence type="ECO:0000313" key="2">
    <source>
        <dbReference type="Proteomes" id="UP000034750"/>
    </source>
</evidence>
<gene>
    <name evidence="1" type="ORF">AAX18_04720</name>
</gene>
<evidence type="ECO:0000313" key="1">
    <source>
        <dbReference type="EMBL" id="KKZ58801.1"/>
    </source>
</evidence>
<proteinExistence type="predicted"/>
<dbReference type="AlphaFoldDB" id="A0A0M3G7C7"/>
<dbReference type="Proteomes" id="UP000034750">
    <property type="component" value="Unassembled WGS sequence"/>
</dbReference>
<dbReference type="GO" id="GO:0090313">
    <property type="term" value="P:regulation of protein targeting to membrane"/>
    <property type="evidence" value="ECO:0007669"/>
    <property type="project" value="TreeGrafter"/>
</dbReference>